<keyword evidence="2" id="KW-0812">Transmembrane</keyword>
<evidence type="ECO:0000313" key="4">
    <source>
        <dbReference type="Proteomes" id="UP000291084"/>
    </source>
</evidence>
<dbReference type="PANTHER" id="PTHR23201:SF108">
    <property type="entry name" value="GIBBERELLIN-REGULATED PROTEIN 6"/>
    <property type="match status" value="1"/>
</dbReference>
<keyword evidence="4" id="KW-1185">Reference proteome</keyword>
<dbReference type="Pfam" id="PF02704">
    <property type="entry name" value="GASA"/>
    <property type="match status" value="1"/>
</dbReference>
<organism evidence="3 4">
    <name type="scientific">Vigna angularis var. angularis</name>
    <dbReference type="NCBI Taxonomy" id="157739"/>
    <lineage>
        <taxon>Eukaryota</taxon>
        <taxon>Viridiplantae</taxon>
        <taxon>Streptophyta</taxon>
        <taxon>Embryophyta</taxon>
        <taxon>Tracheophyta</taxon>
        <taxon>Spermatophyta</taxon>
        <taxon>Magnoliopsida</taxon>
        <taxon>eudicotyledons</taxon>
        <taxon>Gunneridae</taxon>
        <taxon>Pentapetalae</taxon>
        <taxon>rosids</taxon>
        <taxon>fabids</taxon>
        <taxon>Fabales</taxon>
        <taxon>Fabaceae</taxon>
        <taxon>Papilionoideae</taxon>
        <taxon>50 kb inversion clade</taxon>
        <taxon>NPAAA clade</taxon>
        <taxon>indigoferoid/millettioid clade</taxon>
        <taxon>Phaseoleae</taxon>
        <taxon>Vigna</taxon>
    </lineage>
</organism>
<evidence type="ECO:0000256" key="1">
    <source>
        <dbReference type="ARBA" id="ARBA00010582"/>
    </source>
</evidence>
<keyword evidence="2" id="KW-1133">Transmembrane helix</keyword>
<evidence type="ECO:0000256" key="2">
    <source>
        <dbReference type="SAM" id="Phobius"/>
    </source>
</evidence>
<protein>
    <recommendedName>
        <fullName evidence="5">Gibberellin-regulated protein 6</fullName>
    </recommendedName>
</protein>
<dbReference type="Proteomes" id="UP000291084">
    <property type="component" value="Chromosome 2"/>
</dbReference>
<comment type="similarity">
    <text evidence="1">Belongs to the GASA family.</text>
</comment>
<dbReference type="PANTHER" id="PTHR23201">
    <property type="entry name" value="EXTENSIN, PROLINE-RICH PROTEIN"/>
    <property type="match status" value="1"/>
</dbReference>
<name>A0A0S3RG60_PHAAN</name>
<keyword evidence="2" id="KW-0472">Membrane</keyword>
<dbReference type="OrthoDB" id="1886938at2759"/>
<sequence length="183" mass="20603">MHYYPICILFRVKSQTASIYISYKPLHLNQTKRTEPFRPLKPKAPQTPSPHSLLCPFYFSTNTTSTLFCSAMAMTKLLCVLLLALLAISMITTQVMAKDAAYHLDRSKNGPGRNYGPGSLKSSQCPSECSRRCSQTQYHKPCMFFCQKCCKTCLCVPPGYYGNKSVCPCYNNWKTKRGGPKCP</sequence>
<proteinExistence type="inferred from homology"/>
<dbReference type="InterPro" id="IPR003854">
    <property type="entry name" value="GASA"/>
</dbReference>
<reference evidence="3 4" key="1">
    <citation type="journal article" date="2015" name="Sci. Rep.">
        <title>The power of single molecule real-time sequencing technology in the de novo assembly of a eukaryotic genome.</title>
        <authorList>
            <person name="Sakai H."/>
            <person name="Naito K."/>
            <person name="Ogiso-Tanaka E."/>
            <person name="Takahashi Y."/>
            <person name="Iseki K."/>
            <person name="Muto C."/>
            <person name="Satou K."/>
            <person name="Teruya K."/>
            <person name="Shiroma A."/>
            <person name="Shimoji M."/>
            <person name="Hirano T."/>
            <person name="Itoh T."/>
            <person name="Kaga A."/>
            <person name="Tomooka N."/>
        </authorList>
    </citation>
    <scope>NUCLEOTIDE SEQUENCE [LARGE SCALE GENOMIC DNA]</scope>
    <source>
        <strain evidence="4">cv. Shumari</strain>
    </source>
</reference>
<dbReference type="AlphaFoldDB" id="A0A0S3RG60"/>
<feature type="transmembrane region" description="Helical" evidence="2">
    <location>
        <begin position="65"/>
        <end position="88"/>
    </location>
</feature>
<gene>
    <name evidence="3" type="primary">Vigan.02G256600</name>
    <name evidence="3" type="ORF">VIGAN_02256600</name>
</gene>
<accession>A0A0S3RG60</accession>
<evidence type="ECO:0008006" key="5">
    <source>
        <dbReference type="Google" id="ProtNLM"/>
    </source>
</evidence>
<dbReference type="EMBL" id="AP015035">
    <property type="protein sequence ID" value="BAT79650.1"/>
    <property type="molecule type" value="Genomic_DNA"/>
</dbReference>
<evidence type="ECO:0000313" key="3">
    <source>
        <dbReference type="EMBL" id="BAT79650.1"/>
    </source>
</evidence>